<reference evidence="3 4" key="1">
    <citation type="submission" date="2024-01" db="EMBL/GenBank/DDBJ databases">
        <title>Draft genome sequence of Gordonia sp. PKS22-38.</title>
        <authorList>
            <person name="Suphannarot A."/>
            <person name="Mingma R."/>
        </authorList>
    </citation>
    <scope>NUCLEOTIDE SEQUENCE [LARGE SCALE GENOMIC DNA]</scope>
    <source>
        <strain evidence="3 4">PKS22-38</strain>
    </source>
</reference>
<dbReference type="Pfam" id="PF05016">
    <property type="entry name" value="ParE_toxin"/>
    <property type="match status" value="1"/>
</dbReference>
<gene>
    <name evidence="3" type="ORF">V1Y59_12960</name>
</gene>
<dbReference type="EMBL" id="JAZDUE010000010">
    <property type="protein sequence ID" value="MEE4023990.1"/>
    <property type="molecule type" value="Genomic_DNA"/>
</dbReference>
<dbReference type="InterPro" id="IPR007712">
    <property type="entry name" value="RelE/ParE_toxin"/>
</dbReference>
<evidence type="ECO:0000313" key="4">
    <source>
        <dbReference type="Proteomes" id="UP001335729"/>
    </source>
</evidence>
<keyword evidence="4" id="KW-1185">Reference proteome</keyword>
<dbReference type="Gene3D" id="3.30.2310.20">
    <property type="entry name" value="RelE-like"/>
    <property type="match status" value="1"/>
</dbReference>
<dbReference type="PANTHER" id="PTHR35601">
    <property type="entry name" value="TOXIN RELE"/>
    <property type="match status" value="1"/>
</dbReference>
<name>A0ABU7MUJ0_9ACTN</name>
<organism evidence="3 4">
    <name type="scientific">Gordonia prachuapensis</name>
    <dbReference type="NCBI Taxonomy" id="3115651"/>
    <lineage>
        <taxon>Bacteria</taxon>
        <taxon>Bacillati</taxon>
        <taxon>Actinomycetota</taxon>
        <taxon>Actinomycetes</taxon>
        <taxon>Mycobacteriales</taxon>
        <taxon>Gordoniaceae</taxon>
        <taxon>Gordonia</taxon>
    </lineage>
</organism>
<comment type="similarity">
    <text evidence="1">Belongs to the RelE toxin family.</text>
</comment>
<evidence type="ECO:0000256" key="2">
    <source>
        <dbReference type="ARBA" id="ARBA00022649"/>
    </source>
</evidence>
<accession>A0ABU7MUJ0</accession>
<protein>
    <submittedName>
        <fullName evidence="3">Type II toxin-antitoxin system RelE/ParE family toxin</fullName>
    </submittedName>
</protein>
<dbReference type="InterPro" id="IPR035093">
    <property type="entry name" value="RelE/ParE_toxin_dom_sf"/>
</dbReference>
<dbReference type="Proteomes" id="UP001335729">
    <property type="component" value="Unassembled WGS sequence"/>
</dbReference>
<sequence length="93" mass="10335">MSGPTPEPYVVAIASPARRALSRLPGRAAHAVIEFISGPLAENPPRLSKPLRNEFEGARSARRGDYRILLRIDDATHTVLIIDIDHRAHVYRT</sequence>
<dbReference type="PANTHER" id="PTHR35601:SF1">
    <property type="entry name" value="TOXIN RELE"/>
    <property type="match status" value="1"/>
</dbReference>
<evidence type="ECO:0000313" key="3">
    <source>
        <dbReference type="EMBL" id="MEE4023990.1"/>
    </source>
</evidence>
<keyword evidence="2" id="KW-1277">Toxin-antitoxin system</keyword>
<comment type="caution">
    <text evidence="3">The sequence shown here is derived from an EMBL/GenBank/DDBJ whole genome shotgun (WGS) entry which is preliminary data.</text>
</comment>
<dbReference type="RefSeq" id="WP_330505381.1">
    <property type="nucleotide sequence ID" value="NZ_JAZDUE010000010.1"/>
</dbReference>
<proteinExistence type="inferred from homology"/>
<evidence type="ECO:0000256" key="1">
    <source>
        <dbReference type="ARBA" id="ARBA00006226"/>
    </source>
</evidence>
<dbReference type="SUPFAM" id="SSF143011">
    <property type="entry name" value="RelE-like"/>
    <property type="match status" value="1"/>
</dbReference>